<reference evidence="2" key="1">
    <citation type="submission" date="2021-06" db="EMBL/GenBank/DDBJ databases">
        <authorList>
            <person name="Kallberg Y."/>
            <person name="Tangrot J."/>
            <person name="Rosling A."/>
        </authorList>
    </citation>
    <scope>NUCLEOTIDE SEQUENCE</scope>
    <source>
        <strain evidence="2">IN212</strain>
    </source>
</reference>
<feature type="compositionally biased region" description="Polar residues" evidence="1">
    <location>
        <begin position="199"/>
        <end position="208"/>
    </location>
</feature>
<evidence type="ECO:0000313" key="2">
    <source>
        <dbReference type="EMBL" id="CAG8621656.1"/>
    </source>
</evidence>
<feature type="non-terminal residue" evidence="2">
    <location>
        <position position="208"/>
    </location>
</feature>
<keyword evidence="3" id="KW-1185">Reference proteome</keyword>
<gene>
    <name evidence="2" type="ORF">RFULGI_LOCUS7382</name>
</gene>
<feature type="region of interest" description="Disordered" evidence="1">
    <location>
        <begin position="173"/>
        <end position="208"/>
    </location>
</feature>
<dbReference type="Proteomes" id="UP000789396">
    <property type="component" value="Unassembled WGS sequence"/>
</dbReference>
<evidence type="ECO:0000313" key="3">
    <source>
        <dbReference type="Proteomes" id="UP000789396"/>
    </source>
</evidence>
<dbReference type="OrthoDB" id="2368541at2759"/>
<protein>
    <submittedName>
        <fullName evidence="2">18746_t:CDS:1</fullName>
    </submittedName>
</protein>
<comment type="caution">
    <text evidence="2">The sequence shown here is derived from an EMBL/GenBank/DDBJ whole genome shotgun (WGS) entry which is preliminary data.</text>
</comment>
<dbReference type="AlphaFoldDB" id="A0A9N9GS56"/>
<sequence length="208" mass="24423">MPNIQDIIEEWEKNSYTRYMLTDYGLNYINNLKTPKAWLRFAKYHPPEYIRRHLLILGYDINRKVHWRNFVFRIKNNLIRNESIANNSEFREFKTQYAVIKWLYRVNGPFVKHAQDQYYQNANKLENCQKNVEILDQANSLGTVSNLPLTDPKEASQSTGILPLMGETFVLSSPPIQMKGIEEPEEEEEMSVDGEEQSDTSSKNVPMK</sequence>
<organism evidence="2 3">
    <name type="scientific">Racocetra fulgida</name>
    <dbReference type="NCBI Taxonomy" id="60492"/>
    <lineage>
        <taxon>Eukaryota</taxon>
        <taxon>Fungi</taxon>
        <taxon>Fungi incertae sedis</taxon>
        <taxon>Mucoromycota</taxon>
        <taxon>Glomeromycotina</taxon>
        <taxon>Glomeromycetes</taxon>
        <taxon>Diversisporales</taxon>
        <taxon>Gigasporaceae</taxon>
        <taxon>Racocetra</taxon>
    </lineage>
</organism>
<dbReference type="EMBL" id="CAJVPZ010010637">
    <property type="protein sequence ID" value="CAG8621656.1"/>
    <property type="molecule type" value="Genomic_DNA"/>
</dbReference>
<proteinExistence type="predicted"/>
<feature type="compositionally biased region" description="Acidic residues" evidence="1">
    <location>
        <begin position="183"/>
        <end position="198"/>
    </location>
</feature>
<accession>A0A9N9GS56</accession>
<name>A0A9N9GS56_9GLOM</name>
<evidence type="ECO:0000256" key="1">
    <source>
        <dbReference type="SAM" id="MobiDB-lite"/>
    </source>
</evidence>